<evidence type="ECO:0000313" key="2">
    <source>
        <dbReference type="EMBL" id="QWC10650.1"/>
    </source>
</evidence>
<name>A0A975M6B8_9MICC</name>
<dbReference type="InterPro" id="IPR016181">
    <property type="entry name" value="Acyl_CoA_acyltransferase"/>
</dbReference>
<dbReference type="Gene3D" id="3.40.630.30">
    <property type="match status" value="1"/>
</dbReference>
<evidence type="ECO:0000259" key="1">
    <source>
        <dbReference type="Pfam" id="PF13302"/>
    </source>
</evidence>
<dbReference type="PANTHER" id="PTHR43610">
    <property type="entry name" value="BLL6696 PROTEIN"/>
    <property type="match status" value="1"/>
</dbReference>
<dbReference type="Pfam" id="PF13302">
    <property type="entry name" value="Acetyltransf_3"/>
    <property type="match status" value="1"/>
</dbReference>
<gene>
    <name evidence="2" type="ORF">KKR91_03170</name>
</gene>
<dbReference type="Proteomes" id="UP000676885">
    <property type="component" value="Chromosome"/>
</dbReference>
<dbReference type="EMBL" id="CP076022">
    <property type="protein sequence ID" value="QWC10650.1"/>
    <property type="molecule type" value="Genomic_DNA"/>
</dbReference>
<evidence type="ECO:0000313" key="3">
    <source>
        <dbReference type="Proteomes" id="UP000676885"/>
    </source>
</evidence>
<dbReference type="PANTHER" id="PTHR43610:SF1">
    <property type="entry name" value="N-ACETYLTRANSFERASE DOMAIN-CONTAINING PROTEIN"/>
    <property type="match status" value="1"/>
</dbReference>
<dbReference type="AlphaFoldDB" id="A0A975M6B8"/>
<protein>
    <submittedName>
        <fullName evidence="2">GNAT family N-acetyltransferase</fullName>
    </submittedName>
</protein>
<sequence length="209" mass="23118">MSEQPASAPASFLAPVTLAGRHVILEPLSTGHIPGLVEAVHDGELWNTWYTRIPTPSGMAAEVEARLARHTAGTMVPFALRRTDTGAVCGMTTYMNIRTEHRRLEIGSTWLAASAQRTMINTEAKLLLLTRAFEDLDCIAVEFRTHWHNHPSRAAIARLGAKQDGVLRNQDLWTDGTLRDVVVFSIIESEWPTVRLALSSKLAGKLRRS</sequence>
<dbReference type="GO" id="GO:0016747">
    <property type="term" value="F:acyltransferase activity, transferring groups other than amino-acyl groups"/>
    <property type="evidence" value="ECO:0007669"/>
    <property type="project" value="InterPro"/>
</dbReference>
<accession>A0A975M6B8</accession>
<dbReference type="SUPFAM" id="SSF55729">
    <property type="entry name" value="Acyl-CoA N-acyltransferases (Nat)"/>
    <property type="match status" value="1"/>
</dbReference>
<reference evidence="2 3" key="1">
    <citation type="submission" date="2021-05" db="EMBL/GenBank/DDBJ databases">
        <title>Novel species in genus Arthrobacter.</title>
        <authorList>
            <person name="Zhang G."/>
        </authorList>
    </citation>
    <scope>NUCLEOTIDE SEQUENCE [LARGE SCALE GENOMIC DNA]</scope>
    <source>
        <strain evidence="3">zg-ZUI227</strain>
    </source>
</reference>
<organism evidence="2 3">
    <name type="scientific">Arthrobacter jiangjiafuii</name>
    <dbReference type="NCBI Taxonomy" id="2817475"/>
    <lineage>
        <taxon>Bacteria</taxon>
        <taxon>Bacillati</taxon>
        <taxon>Actinomycetota</taxon>
        <taxon>Actinomycetes</taxon>
        <taxon>Micrococcales</taxon>
        <taxon>Micrococcaceae</taxon>
        <taxon>Arthrobacter</taxon>
    </lineage>
</organism>
<dbReference type="InterPro" id="IPR000182">
    <property type="entry name" value="GNAT_dom"/>
</dbReference>
<dbReference type="KEGG" id="ajg:KKR91_03170"/>
<dbReference type="RefSeq" id="WP_210231658.1">
    <property type="nucleotide sequence ID" value="NZ_CP076022.1"/>
</dbReference>
<feature type="domain" description="N-acetyltransferase" evidence="1">
    <location>
        <begin position="23"/>
        <end position="162"/>
    </location>
</feature>
<keyword evidence="3" id="KW-1185">Reference proteome</keyword>
<proteinExistence type="predicted"/>